<dbReference type="RefSeq" id="WP_375518245.1">
    <property type="nucleotide sequence ID" value="NZ_JBHIRY010000001.1"/>
</dbReference>
<dbReference type="Proteomes" id="UP001580430">
    <property type="component" value="Unassembled WGS sequence"/>
</dbReference>
<reference evidence="1 2" key="1">
    <citation type="submission" date="2024-09" db="EMBL/GenBank/DDBJ databases">
        <title>Paenibacillus zeirhizospherea sp. nov., isolated from surface of the maize (Zea mays) roots in a horticulture field, Hungary.</title>
        <authorList>
            <person name="Marton D."/>
            <person name="Farkas M."/>
            <person name="Bedics A."/>
            <person name="Toth E."/>
            <person name="Tancsics A."/>
            <person name="Boka K."/>
            <person name="Marati G."/>
            <person name="Kriszt B."/>
            <person name="Cserhati M."/>
        </authorList>
    </citation>
    <scope>NUCLEOTIDE SEQUENCE [LARGE SCALE GENOMIC DNA]</scope>
    <source>
        <strain evidence="1 2">JCM 18446</strain>
    </source>
</reference>
<sequence length="117" mass="13711">MPVTDKGYEYQMPDGVRGQLTRELLIDLHKNVMKTFNVEKEELATNIGFYAFVECSHGWDRAFKEACLKHSKQWLYEYSIHLEWYEYDIFSGSVGDLMVELGVIKQGEDLSEEEFSE</sequence>
<protein>
    <submittedName>
        <fullName evidence="1">Uncharacterized protein</fullName>
    </submittedName>
</protein>
<name>A0ABV5BUN5_9BACL</name>
<accession>A0ABV5BUN5</accession>
<organism evidence="1 2">
    <name type="scientific">Paenibacillus medicaginis</name>
    <dbReference type="NCBI Taxonomy" id="1470560"/>
    <lineage>
        <taxon>Bacteria</taxon>
        <taxon>Bacillati</taxon>
        <taxon>Bacillota</taxon>
        <taxon>Bacilli</taxon>
        <taxon>Bacillales</taxon>
        <taxon>Paenibacillaceae</taxon>
        <taxon>Paenibacillus</taxon>
    </lineage>
</organism>
<gene>
    <name evidence="1" type="ORF">ACE5LO_01170</name>
</gene>
<proteinExistence type="predicted"/>
<dbReference type="EMBL" id="JBHIRY010000001">
    <property type="protein sequence ID" value="MFB5758993.1"/>
    <property type="molecule type" value="Genomic_DNA"/>
</dbReference>
<evidence type="ECO:0000313" key="2">
    <source>
        <dbReference type="Proteomes" id="UP001580430"/>
    </source>
</evidence>
<comment type="caution">
    <text evidence="1">The sequence shown here is derived from an EMBL/GenBank/DDBJ whole genome shotgun (WGS) entry which is preliminary data.</text>
</comment>
<keyword evidence="2" id="KW-1185">Reference proteome</keyword>
<evidence type="ECO:0000313" key="1">
    <source>
        <dbReference type="EMBL" id="MFB5758993.1"/>
    </source>
</evidence>